<feature type="region of interest" description="Disordered" evidence="1">
    <location>
        <begin position="38"/>
        <end position="65"/>
    </location>
</feature>
<feature type="compositionally biased region" description="Basic residues" evidence="1">
    <location>
        <begin position="49"/>
        <end position="60"/>
    </location>
</feature>
<protein>
    <submittedName>
        <fullName evidence="2">Uncharacterized protein</fullName>
    </submittedName>
</protein>
<proteinExistence type="predicted"/>
<evidence type="ECO:0000256" key="1">
    <source>
        <dbReference type="SAM" id="MobiDB-lite"/>
    </source>
</evidence>
<evidence type="ECO:0000313" key="3">
    <source>
        <dbReference type="Proteomes" id="UP000242770"/>
    </source>
</evidence>
<dbReference type="STRING" id="49012.A0A0F7RRZ2"/>
<evidence type="ECO:0000313" key="2">
    <source>
        <dbReference type="EMBL" id="CDR98620.1"/>
    </source>
</evidence>
<dbReference type="AlphaFoldDB" id="A0A0F7RRZ2"/>
<organism evidence="2 3">
    <name type="scientific">Sporisorium scitamineum</name>
    <dbReference type="NCBI Taxonomy" id="49012"/>
    <lineage>
        <taxon>Eukaryota</taxon>
        <taxon>Fungi</taxon>
        <taxon>Dikarya</taxon>
        <taxon>Basidiomycota</taxon>
        <taxon>Ustilaginomycotina</taxon>
        <taxon>Ustilaginomycetes</taxon>
        <taxon>Ustilaginales</taxon>
        <taxon>Ustilaginaceae</taxon>
        <taxon>Sporisorium</taxon>
    </lineage>
</organism>
<keyword evidence="3" id="KW-1185">Reference proteome</keyword>
<name>A0A0F7RRZ2_9BASI</name>
<sequence>MSILARQTVRSARTAFRQQQAPLLRRNLHVENTHETVISPLPLGSHSQGARRHQPHHLPRGRLLPPLCRCQVPDASW</sequence>
<dbReference type="EMBL" id="CCFA01000201">
    <property type="protein sequence ID" value="CDR98620.1"/>
    <property type="molecule type" value="Genomic_DNA"/>
</dbReference>
<reference evidence="3" key="1">
    <citation type="submission" date="2014-06" db="EMBL/GenBank/DDBJ databases">
        <authorList>
            <person name="Berkman P.J."/>
        </authorList>
    </citation>
    <scope>NUCLEOTIDE SEQUENCE [LARGE SCALE GENOMIC DNA]</scope>
</reference>
<accession>A0A0F7RRZ2</accession>
<dbReference type="Proteomes" id="UP000242770">
    <property type="component" value="Unassembled WGS sequence"/>
</dbReference>
<gene>
    <name evidence="2" type="primary">SSCI03190.1</name>
</gene>